<dbReference type="RefSeq" id="WP_326567430.1">
    <property type="nucleotide sequence ID" value="NZ_CP142149.1"/>
</dbReference>
<proteinExistence type="predicted"/>
<gene>
    <name evidence="1" type="ORF">VSH64_37190</name>
</gene>
<name>A0ABZ1I2K2_9PSEU</name>
<sequence length="41" mass="4469">MTDVELMEIVAHTALNVLSNCANHLARPGLDLPAVELEPRD</sequence>
<evidence type="ECO:0008006" key="3">
    <source>
        <dbReference type="Google" id="ProtNLM"/>
    </source>
</evidence>
<dbReference type="EMBL" id="CP142149">
    <property type="protein sequence ID" value="WSE28430.1"/>
    <property type="molecule type" value="Genomic_DNA"/>
</dbReference>
<protein>
    <recommendedName>
        <fullName evidence="3">Carboxymuconolactone decarboxylase family protein</fullName>
    </recommendedName>
</protein>
<keyword evidence="2" id="KW-1185">Reference proteome</keyword>
<reference evidence="1 2" key="1">
    <citation type="journal article" date="2015" name="Int. J. Syst. Evol. Microbiol.">
        <title>Amycolatopsis rhabdoformis sp. nov., an actinomycete isolated from a tropical forest soil.</title>
        <authorList>
            <person name="Souza W.R."/>
            <person name="Silva R.E."/>
            <person name="Goodfellow M."/>
            <person name="Busarakam K."/>
            <person name="Figueiro F.S."/>
            <person name="Ferreira D."/>
            <person name="Rodrigues-Filho E."/>
            <person name="Moraes L.A.B."/>
            <person name="Zucchi T.D."/>
        </authorList>
    </citation>
    <scope>NUCLEOTIDE SEQUENCE [LARGE SCALE GENOMIC DNA]</scope>
    <source>
        <strain evidence="1 2">NCIMB 14900</strain>
    </source>
</reference>
<evidence type="ECO:0000313" key="2">
    <source>
        <dbReference type="Proteomes" id="UP001330812"/>
    </source>
</evidence>
<organism evidence="1 2">
    <name type="scientific">Amycolatopsis rhabdoformis</name>
    <dbReference type="NCBI Taxonomy" id="1448059"/>
    <lineage>
        <taxon>Bacteria</taxon>
        <taxon>Bacillati</taxon>
        <taxon>Actinomycetota</taxon>
        <taxon>Actinomycetes</taxon>
        <taxon>Pseudonocardiales</taxon>
        <taxon>Pseudonocardiaceae</taxon>
        <taxon>Amycolatopsis</taxon>
    </lineage>
</organism>
<dbReference type="Proteomes" id="UP001330812">
    <property type="component" value="Chromosome"/>
</dbReference>
<evidence type="ECO:0000313" key="1">
    <source>
        <dbReference type="EMBL" id="WSE28430.1"/>
    </source>
</evidence>
<accession>A0ABZ1I2K2</accession>